<evidence type="ECO:0000313" key="1">
    <source>
        <dbReference type="EMBL" id="NHF62891.1"/>
    </source>
</evidence>
<dbReference type="EMBL" id="VIKT02000008">
    <property type="protein sequence ID" value="NHF62891.1"/>
    <property type="molecule type" value="Genomic_DNA"/>
</dbReference>
<dbReference type="Pfam" id="PF04122">
    <property type="entry name" value="CW_binding_2"/>
    <property type="match status" value="3"/>
</dbReference>
<protein>
    <recommendedName>
        <fullName evidence="3">Cell wall binding repeat 2</fullName>
    </recommendedName>
</protein>
<gene>
    <name evidence="1" type="ORF">FK219_006520</name>
</gene>
<proteinExistence type="predicted"/>
<dbReference type="Proteomes" id="UP000818266">
    <property type="component" value="Unassembled WGS sequence"/>
</dbReference>
<dbReference type="OrthoDB" id="9764271at2"/>
<reference evidence="1 2" key="2">
    <citation type="submission" date="2020-03" db="EMBL/GenBank/DDBJ databases">
        <title>Chryseoglobus sp. isolated from a deep-sea seamount.</title>
        <authorList>
            <person name="Zhang D.-C."/>
        </authorList>
    </citation>
    <scope>NUCLEOTIDE SEQUENCE [LARGE SCALE GENOMIC DNA]</scope>
    <source>
        <strain evidence="1 2">KN1116</strain>
    </source>
</reference>
<reference evidence="1 2" key="1">
    <citation type="submission" date="2019-06" db="EMBL/GenBank/DDBJ databases">
        <authorList>
            <person name="De-Chao Zhang Q."/>
        </authorList>
    </citation>
    <scope>NUCLEOTIDE SEQUENCE [LARGE SCALE GENOMIC DNA]</scope>
    <source>
        <strain evidence="1 2">KN1116</strain>
    </source>
</reference>
<accession>A0A9E5JQ08</accession>
<keyword evidence="2" id="KW-1185">Reference proteome</keyword>
<name>A0A9E5JQ08_9MICO</name>
<dbReference type="RefSeq" id="WP_152582451.1">
    <property type="nucleotide sequence ID" value="NZ_VIKT02000008.1"/>
</dbReference>
<evidence type="ECO:0000313" key="2">
    <source>
        <dbReference type="Proteomes" id="UP000818266"/>
    </source>
</evidence>
<dbReference type="InterPro" id="IPR007253">
    <property type="entry name" value="Cell_wall-bd_2"/>
</dbReference>
<dbReference type="AlphaFoldDB" id="A0A9E5JQ08"/>
<dbReference type="Gene3D" id="3.40.50.12090">
    <property type="match status" value="2"/>
</dbReference>
<evidence type="ECO:0008006" key="3">
    <source>
        <dbReference type="Google" id="ProtNLM"/>
    </source>
</evidence>
<dbReference type="InterPro" id="IPR006311">
    <property type="entry name" value="TAT_signal"/>
</dbReference>
<organism evidence="1 2">
    <name type="scientific">Microcella pacifica</name>
    <dbReference type="NCBI Taxonomy" id="2591847"/>
    <lineage>
        <taxon>Bacteria</taxon>
        <taxon>Bacillati</taxon>
        <taxon>Actinomycetota</taxon>
        <taxon>Actinomycetes</taxon>
        <taxon>Micrococcales</taxon>
        <taxon>Microbacteriaceae</taxon>
        <taxon>Microcella</taxon>
    </lineage>
</organism>
<sequence>MSRSISLEASAPQARRRSLRAVAAIGAAALLGSLVVAATPAYAQPVVEPVVIDETPDRAVVESGNTFDSVADRSDFDPGYLISDLQFYDRNGMTESEIQSFLASKSGTCQNSRCLDILRQDTAARSANEQCRSFSSGSDERVSRIIYRVQQACGIAAQVLLVTLQKEQSLVTSTAPSQRAVDFALGYDCPDTAPCNVEYAGIGPQLYSAAWQFQRYRLNPSWYNNQIGTEYIQYHPNTSCGTKRVVIRNAATAGLYNYTPYTPNSAAMSNLYGTGDSCSSYGNRNFWRLYTDWFGNPTGQLSSAVSKSRLAGADRYSTSVALAASAYPDPSAVSTVYIAVGTGFADGLAAAPAAAVAGGPLLLTNRASLPDSVRAEIVRLAPENIIVVGGPSVISGSVVASLEALATTVTRVSGDDRYATARALALLAFPDGADEVFVASGGNFPDALAASAAAGSRGVPVLLVPPGSNSADSATRSVIDQLGATTVVAAGGTSVISTNYLNSLKSGTDVTSLVRRGGADRYKTAASINDYAFPTATAGYLASGVNFPDALAAAAVAGAQNAPLHLSPGSCLPAAAVGHLTLSGVESLTFVGGTSVLTSNAYNYRPCS</sequence>
<dbReference type="PANTHER" id="PTHR30032:SF8">
    <property type="entry name" value="GERMINATION-SPECIFIC N-ACETYLMURAMOYL-L-ALANINE AMIDASE"/>
    <property type="match status" value="1"/>
</dbReference>
<dbReference type="InterPro" id="IPR051922">
    <property type="entry name" value="Bact_Sporulation_Assoc"/>
</dbReference>
<comment type="caution">
    <text evidence="1">The sequence shown here is derived from an EMBL/GenBank/DDBJ whole genome shotgun (WGS) entry which is preliminary data.</text>
</comment>
<dbReference type="PANTHER" id="PTHR30032">
    <property type="entry name" value="N-ACETYLMURAMOYL-L-ALANINE AMIDASE-RELATED"/>
    <property type="match status" value="1"/>
</dbReference>
<dbReference type="PROSITE" id="PS51318">
    <property type="entry name" value="TAT"/>
    <property type="match status" value="1"/>
</dbReference>